<gene>
    <name evidence="1" type="ORF">N4261_12165</name>
</gene>
<keyword evidence="2" id="KW-1185">Reference proteome</keyword>
<evidence type="ECO:0008006" key="3">
    <source>
        <dbReference type="Google" id="ProtNLM"/>
    </source>
</evidence>
<dbReference type="EMBL" id="CP104562">
    <property type="protein sequence ID" value="UXH80576.1"/>
    <property type="molecule type" value="Genomic_DNA"/>
</dbReference>
<dbReference type="Proteomes" id="UP001064933">
    <property type="component" value="Chromosome"/>
</dbReference>
<reference evidence="1" key="1">
    <citation type="submission" date="2022-10" db="EMBL/GenBank/DDBJ databases">
        <title>Characterization and whole genome sequencing of a new Roseateles species, isolated from fresh water.</title>
        <authorList>
            <person name="Guliayeva D.Y."/>
            <person name="Akhremchuk A.E."/>
            <person name="Sikolenko M.A."/>
            <person name="Valentovich L.N."/>
            <person name="Sidarenka A.V."/>
        </authorList>
    </citation>
    <scope>NUCLEOTIDE SEQUENCE</scope>
    <source>
        <strain evidence="1">BIM B-1768</strain>
    </source>
</reference>
<name>A0ABY6B734_9BURK</name>
<organism evidence="1 2">
    <name type="scientific">Roseateles amylovorans</name>
    <dbReference type="NCBI Taxonomy" id="2978473"/>
    <lineage>
        <taxon>Bacteria</taxon>
        <taxon>Pseudomonadati</taxon>
        <taxon>Pseudomonadota</taxon>
        <taxon>Betaproteobacteria</taxon>
        <taxon>Burkholderiales</taxon>
        <taxon>Sphaerotilaceae</taxon>
        <taxon>Roseateles</taxon>
    </lineage>
</organism>
<accession>A0ABY6B734</accession>
<dbReference type="RefSeq" id="WP_261760393.1">
    <property type="nucleotide sequence ID" value="NZ_CP104562.2"/>
</dbReference>
<evidence type="ECO:0000313" key="1">
    <source>
        <dbReference type="EMBL" id="UXH80576.1"/>
    </source>
</evidence>
<protein>
    <recommendedName>
        <fullName evidence="3">DUF342 domain-containing protein</fullName>
    </recommendedName>
</protein>
<proteinExistence type="predicted"/>
<evidence type="ECO:0000313" key="2">
    <source>
        <dbReference type="Proteomes" id="UP001064933"/>
    </source>
</evidence>
<sequence>MSGTVMTALLNRSDSLREQTRADADADADAIAEARDFMLAGRRRNLTASPSWVPAEDLPAAAHDGPLVWRRHLAVTRGRVTGDMVIVRELLLTNAELKGRLLTARGHLQVLDGARVTSTSPLGRPTVVVDDGVLHLCGAVIEGGLGASGGEIFLGRGSAICGDVQVRSTARLHTHGATIQGRLRLYGGEVRLGRGTTVDVLRAEPTLDADLPPGAPHAAKRSPMTIVLDEGVRIVEVQARRPLTLLAHRDAVIENSLPAGVALLRQSGMAPIPFTPPVSRLLHESDEVQRTLNIPDLREVTERAHRSRLRAARQLCQPRSTASGTHEVSDGTRLHLIWLLGQAMLWELQRVSVDTVVARHRRCPVEERAAGLAALVGTALNLRAWDVDPQLKQDAEDMCRRSGVSPQQVQDVLDRIDLLEPSDPADHPGQGWRIRMRQLPPLALAMGMMDAFQSPPAGR</sequence>